<evidence type="ECO:0000313" key="14">
    <source>
        <dbReference type="EMBL" id="NMP21755.1"/>
    </source>
</evidence>
<evidence type="ECO:0000256" key="9">
    <source>
        <dbReference type="ARBA" id="ARBA00047931"/>
    </source>
</evidence>
<evidence type="ECO:0000256" key="6">
    <source>
        <dbReference type="ARBA" id="ARBA00022679"/>
    </source>
</evidence>
<dbReference type="CDD" id="cd01561">
    <property type="entry name" value="CBS_like"/>
    <property type="match status" value="1"/>
</dbReference>
<feature type="domain" description="Tryptophan synthase beta chain-like PALP" evidence="13">
    <location>
        <begin position="6"/>
        <end position="292"/>
    </location>
</feature>
<evidence type="ECO:0000256" key="2">
    <source>
        <dbReference type="ARBA" id="ARBA00004962"/>
    </source>
</evidence>
<evidence type="ECO:0000256" key="11">
    <source>
        <dbReference type="PIRSR" id="PIRSR605856-51"/>
    </source>
</evidence>
<keyword evidence="6 12" id="KW-0808">Transferase</keyword>
<evidence type="ECO:0000256" key="1">
    <source>
        <dbReference type="ARBA" id="ARBA00001933"/>
    </source>
</evidence>
<dbReference type="InterPro" id="IPR005859">
    <property type="entry name" value="CysK"/>
</dbReference>
<feature type="binding site" evidence="10">
    <location>
        <begin position="177"/>
        <end position="181"/>
    </location>
    <ligand>
        <name>pyridoxal 5'-phosphate</name>
        <dbReference type="ChEBI" id="CHEBI:597326"/>
    </ligand>
</feature>
<dbReference type="Gene3D" id="3.40.50.1100">
    <property type="match status" value="2"/>
</dbReference>
<keyword evidence="15" id="KW-1185">Reference proteome</keyword>
<feature type="binding site" evidence="10">
    <location>
        <position position="265"/>
    </location>
    <ligand>
        <name>pyridoxal 5'-phosphate</name>
        <dbReference type="ChEBI" id="CHEBI:597326"/>
    </ligand>
</feature>
<evidence type="ECO:0000313" key="15">
    <source>
        <dbReference type="Proteomes" id="UP000533476"/>
    </source>
</evidence>
<dbReference type="Proteomes" id="UP000533476">
    <property type="component" value="Unassembled WGS sequence"/>
</dbReference>
<dbReference type="InterPro" id="IPR050214">
    <property type="entry name" value="Cys_Synth/Cystath_Beta-Synth"/>
</dbReference>
<dbReference type="AlphaFoldDB" id="A0A7Y0Q1W3"/>
<evidence type="ECO:0000256" key="3">
    <source>
        <dbReference type="ARBA" id="ARBA00007103"/>
    </source>
</evidence>
<evidence type="ECO:0000256" key="5">
    <source>
        <dbReference type="ARBA" id="ARBA00022605"/>
    </source>
</evidence>
<sequence length="305" mass="32137">MRYKSILDAIGGTPLIRLRKVSEETGWDVYGKWEAKNPGASVKDRIAWAMIRAAEEEGRLKPGGTIVEPTSGNTGIGIAWVSAARGYRTIITMPESASVERRAMMRGFGAEIVLTPAGEGMRGAIKKAQELVDSTPGAVMLQQFENPANVKVHYETTGPEIWADTDGRVTALISGVGTGGTISGAGKYLKEKNPAIHVIAVEPAESPVLSGGTHSPHRIQGIGAGFVPKVLDTTLYESIVQIPDQSAIDAAKALMREEGLAIGISSGAAVEAARRALPKLGSSGVAVVILPDHAERYLSTALFAE</sequence>
<evidence type="ECO:0000256" key="10">
    <source>
        <dbReference type="PIRSR" id="PIRSR605856-50"/>
    </source>
</evidence>
<proteinExistence type="inferred from homology"/>
<comment type="pathway">
    <text evidence="2">Amino-acid biosynthesis; L-cysteine biosynthesis; L-cysteine from L-serine: step 2/2.</text>
</comment>
<evidence type="ECO:0000256" key="8">
    <source>
        <dbReference type="ARBA" id="ARBA00023192"/>
    </source>
</evidence>
<dbReference type="PANTHER" id="PTHR10314">
    <property type="entry name" value="CYSTATHIONINE BETA-SYNTHASE"/>
    <property type="match status" value="1"/>
</dbReference>
<dbReference type="InterPro" id="IPR001926">
    <property type="entry name" value="TrpB-like_PALP"/>
</dbReference>
<dbReference type="EC" id="2.5.1.47" evidence="4 12"/>
<organism evidence="14 15">
    <name type="scientific">Sulfobacillus harzensis</name>
    <dbReference type="NCBI Taxonomy" id="2729629"/>
    <lineage>
        <taxon>Bacteria</taxon>
        <taxon>Bacillati</taxon>
        <taxon>Bacillota</taxon>
        <taxon>Clostridia</taxon>
        <taxon>Eubacteriales</taxon>
        <taxon>Clostridiales Family XVII. Incertae Sedis</taxon>
        <taxon>Sulfobacillus</taxon>
    </lineage>
</organism>
<dbReference type="UniPathway" id="UPA00136">
    <property type="reaction ID" value="UER00200"/>
</dbReference>
<dbReference type="InterPro" id="IPR001216">
    <property type="entry name" value="P-phosphate_BS"/>
</dbReference>
<evidence type="ECO:0000256" key="7">
    <source>
        <dbReference type="ARBA" id="ARBA00022898"/>
    </source>
</evidence>
<keyword evidence="8 12" id="KW-0198">Cysteine biosynthesis</keyword>
<dbReference type="PROSITE" id="PS00901">
    <property type="entry name" value="CYS_SYNTHASE"/>
    <property type="match status" value="1"/>
</dbReference>
<dbReference type="NCBIfam" id="TIGR01136">
    <property type="entry name" value="cysKM"/>
    <property type="match status" value="1"/>
</dbReference>
<dbReference type="SUPFAM" id="SSF53686">
    <property type="entry name" value="Tryptophan synthase beta subunit-like PLP-dependent enzymes"/>
    <property type="match status" value="1"/>
</dbReference>
<dbReference type="NCBIfam" id="TIGR01139">
    <property type="entry name" value="cysK"/>
    <property type="match status" value="1"/>
</dbReference>
<dbReference type="InterPro" id="IPR036052">
    <property type="entry name" value="TrpB-like_PALP_sf"/>
</dbReference>
<dbReference type="FunFam" id="3.40.50.1100:FF:000006">
    <property type="entry name" value="Cysteine synthase"/>
    <property type="match status" value="1"/>
</dbReference>
<comment type="cofactor">
    <cofactor evidence="1 10 12">
        <name>pyridoxal 5'-phosphate</name>
        <dbReference type="ChEBI" id="CHEBI:597326"/>
    </cofactor>
</comment>
<keyword evidence="7 10" id="KW-0663">Pyridoxal phosphate</keyword>
<gene>
    <name evidence="14" type="primary">cysK</name>
    <name evidence="14" type="ORF">HIJ39_05240</name>
</gene>
<dbReference type="GO" id="GO:0004124">
    <property type="term" value="F:cysteine synthase activity"/>
    <property type="evidence" value="ECO:0007669"/>
    <property type="project" value="UniProtKB-UniRule"/>
</dbReference>
<comment type="similarity">
    <text evidence="3 12">Belongs to the cysteine synthase/cystathionine beta-synthase family.</text>
</comment>
<dbReference type="RefSeq" id="WP_169097445.1">
    <property type="nucleotide sequence ID" value="NZ_JABBVZ010000012.1"/>
</dbReference>
<dbReference type="EMBL" id="JABBVZ010000012">
    <property type="protein sequence ID" value="NMP21755.1"/>
    <property type="molecule type" value="Genomic_DNA"/>
</dbReference>
<protein>
    <recommendedName>
        <fullName evidence="4 12">Cysteine synthase</fullName>
        <ecNumber evidence="4 12">2.5.1.47</ecNumber>
    </recommendedName>
</protein>
<feature type="modified residue" description="N6-(pyridoxal phosphate)lysine" evidence="11">
    <location>
        <position position="43"/>
    </location>
</feature>
<feature type="binding site" evidence="10">
    <location>
        <position position="73"/>
    </location>
    <ligand>
        <name>pyridoxal 5'-phosphate</name>
        <dbReference type="ChEBI" id="CHEBI:597326"/>
    </ligand>
</feature>
<evidence type="ECO:0000259" key="13">
    <source>
        <dbReference type="Pfam" id="PF00291"/>
    </source>
</evidence>
<dbReference type="Pfam" id="PF00291">
    <property type="entry name" value="PALP"/>
    <property type="match status" value="1"/>
</dbReference>
<dbReference type="InterPro" id="IPR005856">
    <property type="entry name" value="Cys_synth"/>
</dbReference>
<comment type="catalytic activity">
    <reaction evidence="9 12">
        <text>O-acetyl-L-serine + hydrogen sulfide = L-cysteine + acetate</text>
        <dbReference type="Rhea" id="RHEA:14829"/>
        <dbReference type="ChEBI" id="CHEBI:29919"/>
        <dbReference type="ChEBI" id="CHEBI:30089"/>
        <dbReference type="ChEBI" id="CHEBI:35235"/>
        <dbReference type="ChEBI" id="CHEBI:58340"/>
        <dbReference type="EC" id="2.5.1.47"/>
    </reaction>
</comment>
<evidence type="ECO:0000256" key="4">
    <source>
        <dbReference type="ARBA" id="ARBA00012681"/>
    </source>
</evidence>
<accession>A0A7Y0Q1W3</accession>
<name>A0A7Y0Q1W3_9FIRM</name>
<dbReference type="GO" id="GO:0006535">
    <property type="term" value="P:cysteine biosynthetic process from serine"/>
    <property type="evidence" value="ECO:0007669"/>
    <property type="project" value="UniProtKB-UniRule"/>
</dbReference>
<comment type="caution">
    <text evidence="14">The sequence shown here is derived from an EMBL/GenBank/DDBJ whole genome shotgun (WGS) entry which is preliminary data.</text>
</comment>
<keyword evidence="5 12" id="KW-0028">Amino-acid biosynthesis</keyword>
<evidence type="ECO:0000256" key="12">
    <source>
        <dbReference type="RuleBase" id="RU003985"/>
    </source>
</evidence>
<reference evidence="14 15" key="1">
    <citation type="submission" date="2020-04" db="EMBL/GenBank/DDBJ databases">
        <authorList>
            <person name="Zhang R."/>
            <person name="Schippers A."/>
        </authorList>
    </citation>
    <scope>NUCLEOTIDE SEQUENCE [LARGE SCALE GENOMIC DNA]</scope>
    <source>
        <strain evidence="14 15">DSM 109850</strain>
    </source>
</reference>